<feature type="compositionally biased region" description="Low complexity" evidence="1">
    <location>
        <begin position="51"/>
        <end position="60"/>
    </location>
</feature>
<feature type="region of interest" description="Disordered" evidence="1">
    <location>
        <begin position="1"/>
        <end position="65"/>
    </location>
</feature>
<evidence type="ECO:0000256" key="1">
    <source>
        <dbReference type="SAM" id="MobiDB-lite"/>
    </source>
</evidence>
<protein>
    <submittedName>
        <fullName evidence="2">Uncharacterized protein</fullName>
    </submittedName>
</protein>
<sequence length="93" mass="10429">MNSSLTVVNDKNKQSNKPILSKNKSVASKKISDLRKKSIMLSKKGSKMYKKSSLSNSSSKDTTPKMIQKEILKEDLNVIEIKEENGEVTSRNL</sequence>
<comment type="caution">
    <text evidence="2">The sequence shown here is derived from an EMBL/GenBank/DDBJ whole genome shotgun (WGS) entry which is preliminary data.</text>
</comment>
<evidence type="ECO:0000313" key="2">
    <source>
        <dbReference type="EMBL" id="CAI2367415.1"/>
    </source>
</evidence>
<gene>
    <name evidence="2" type="ORF">ECRASSUSDP1_LOCUS8698</name>
</gene>
<dbReference type="EMBL" id="CAMPGE010008518">
    <property type="protein sequence ID" value="CAI2367415.1"/>
    <property type="molecule type" value="Genomic_DNA"/>
</dbReference>
<accession>A0AAD1UI90</accession>
<keyword evidence="3" id="KW-1185">Reference proteome</keyword>
<dbReference type="Proteomes" id="UP001295684">
    <property type="component" value="Unassembled WGS sequence"/>
</dbReference>
<reference evidence="2" key="1">
    <citation type="submission" date="2023-07" db="EMBL/GenBank/DDBJ databases">
        <authorList>
            <consortium name="AG Swart"/>
            <person name="Singh M."/>
            <person name="Singh A."/>
            <person name="Seah K."/>
            <person name="Emmerich C."/>
        </authorList>
    </citation>
    <scope>NUCLEOTIDE SEQUENCE</scope>
    <source>
        <strain evidence="2">DP1</strain>
    </source>
</reference>
<feature type="compositionally biased region" description="Polar residues" evidence="1">
    <location>
        <begin position="1"/>
        <end position="26"/>
    </location>
</feature>
<evidence type="ECO:0000313" key="3">
    <source>
        <dbReference type="Proteomes" id="UP001295684"/>
    </source>
</evidence>
<dbReference type="AlphaFoldDB" id="A0AAD1UI90"/>
<organism evidence="2 3">
    <name type="scientific">Euplotes crassus</name>
    <dbReference type="NCBI Taxonomy" id="5936"/>
    <lineage>
        <taxon>Eukaryota</taxon>
        <taxon>Sar</taxon>
        <taxon>Alveolata</taxon>
        <taxon>Ciliophora</taxon>
        <taxon>Intramacronucleata</taxon>
        <taxon>Spirotrichea</taxon>
        <taxon>Hypotrichia</taxon>
        <taxon>Euplotida</taxon>
        <taxon>Euplotidae</taxon>
        <taxon>Moneuplotes</taxon>
    </lineage>
</organism>
<proteinExistence type="predicted"/>
<name>A0AAD1UI90_EUPCR</name>